<evidence type="ECO:0000256" key="12">
    <source>
        <dbReference type="ARBA" id="ARBA00023306"/>
    </source>
</evidence>
<dbReference type="PANTHER" id="PTHR45339">
    <property type="entry name" value="HYBRID SIGNAL TRANSDUCTION HISTIDINE KINASE J"/>
    <property type="match status" value="1"/>
</dbReference>
<proteinExistence type="inferred from homology"/>
<dbReference type="SUPFAM" id="SSF47384">
    <property type="entry name" value="Homodimeric domain of signal transducing histidine kinase"/>
    <property type="match status" value="1"/>
</dbReference>
<dbReference type="GO" id="GO:0005886">
    <property type="term" value="C:plasma membrane"/>
    <property type="evidence" value="ECO:0007669"/>
    <property type="project" value="UniProtKB-SubCell"/>
</dbReference>
<comment type="catalytic activity">
    <reaction evidence="1">
        <text>ATP + protein L-histidine = ADP + protein N-phospho-L-histidine.</text>
        <dbReference type="EC" id="2.7.13.3"/>
    </reaction>
</comment>
<protein>
    <recommendedName>
        <fullName evidence="13">Circadian input-output histidine kinase CikA</fullName>
        <ecNumber evidence="4">2.7.13.3</ecNumber>
    </recommendedName>
</protein>
<dbReference type="FunFam" id="3.30.565.10:FF:000010">
    <property type="entry name" value="Sensor histidine kinase RcsC"/>
    <property type="match status" value="1"/>
</dbReference>
<evidence type="ECO:0000259" key="18">
    <source>
        <dbReference type="PROSITE" id="PS50112"/>
    </source>
</evidence>
<dbReference type="InterPro" id="IPR035965">
    <property type="entry name" value="PAS-like_dom_sf"/>
</dbReference>
<dbReference type="InterPro" id="IPR005467">
    <property type="entry name" value="His_kinase_dom"/>
</dbReference>
<dbReference type="PROSITE" id="PS50112">
    <property type="entry name" value="PAS"/>
    <property type="match status" value="1"/>
</dbReference>
<dbReference type="AlphaFoldDB" id="A0A1A3KGM4"/>
<dbReference type="Pfam" id="PF02518">
    <property type="entry name" value="HATPase_c"/>
    <property type="match status" value="1"/>
</dbReference>
<dbReference type="InterPro" id="IPR000700">
    <property type="entry name" value="PAS-assoc_C"/>
</dbReference>
<evidence type="ECO:0000256" key="4">
    <source>
        <dbReference type="ARBA" id="ARBA00012438"/>
    </source>
</evidence>
<dbReference type="Gene3D" id="3.30.450.20">
    <property type="entry name" value="PAS domain"/>
    <property type="match status" value="2"/>
</dbReference>
<dbReference type="InterPro" id="IPR011006">
    <property type="entry name" value="CheY-like_superfamily"/>
</dbReference>
<dbReference type="SMART" id="SM00387">
    <property type="entry name" value="HATPase_c"/>
    <property type="match status" value="1"/>
</dbReference>
<comment type="caution">
    <text evidence="20">The sequence shown here is derived from an EMBL/GenBank/DDBJ whole genome shotgun (WGS) entry which is preliminary data.</text>
</comment>
<feature type="compositionally biased region" description="Low complexity" evidence="15">
    <location>
        <begin position="878"/>
        <end position="896"/>
    </location>
</feature>
<evidence type="ECO:0000256" key="2">
    <source>
        <dbReference type="ARBA" id="ARBA00004236"/>
    </source>
</evidence>
<feature type="compositionally biased region" description="Low complexity" evidence="15">
    <location>
        <begin position="969"/>
        <end position="980"/>
    </location>
</feature>
<dbReference type="CDD" id="cd00082">
    <property type="entry name" value="HisKA"/>
    <property type="match status" value="1"/>
</dbReference>
<evidence type="ECO:0000256" key="8">
    <source>
        <dbReference type="ARBA" id="ARBA00022777"/>
    </source>
</evidence>
<feature type="compositionally biased region" description="Gly residues" evidence="15">
    <location>
        <begin position="810"/>
        <end position="829"/>
    </location>
</feature>
<dbReference type="EMBL" id="LZLM01000099">
    <property type="protein sequence ID" value="OBJ83141.1"/>
    <property type="molecule type" value="Genomic_DNA"/>
</dbReference>
<comment type="subcellular location">
    <subcellularLocation>
        <location evidence="2">Cell membrane</location>
    </subcellularLocation>
</comment>
<evidence type="ECO:0000313" key="21">
    <source>
        <dbReference type="Proteomes" id="UP000093925"/>
    </source>
</evidence>
<dbReference type="CDD" id="cd17546">
    <property type="entry name" value="REC_hyHK_CKI1_RcsC-like"/>
    <property type="match status" value="1"/>
</dbReference>
<dbReference type="SMART" id="SM00388">
    <property type="entry name" value="HisKA"/>
    <property type="match status" value="1"/>
</dbReference>
<dbReference type="PROSITE" id="PS50110">
    <property type="entry name" value="RESPONSE_REGULATORY"/>
    <property type="match status" value="2"/>
</dbReference>
<feature type="region of interest" description="Disordered" evidence="15">
    <location>
        <begin position="810"/>
        <end position="998"/>
    </location>
</feature>
<dbReference type="SUPFAM" id="SSF55785">
    <property type="entry name" value="PYP-like sensor domain (PAS domain)"/>
    <property type="match status" value="2"/>
</dbReference>
<dbReference type="SMART" id="SM00086">
    <property type="entry name" value="PAC"/>
    <property type="match status" value="2"/>
</dbReference>
<feature type="domain" description="PAS" evidence="18">
    <location>
        <begin position="21"/>
        <end position="90"/>
    </location>
</feature>
<feature type="compositionally biased region" description="Low complexity" evidence="15">
    <location>
        <begin position="939"/>
        <end position="950"/>
    </location>
</feature>
<dbReference type="InterPro" id="IPR001610">
    <property type="entry name" value="PAC"/>
</dbReference>
<feature type="domain" description="PAC" evidence="19">
    <location>
        <begin position="101"/>
        <end position="151"/>
    </location>
</feature>
<keyword evidence="7" id="KW-0547">Nucleotide-binding</keyword>
<evidence type="ECO:0000259" key="16">
    <source>
        <dbReference type="PROSITE" id="PS50109"/>
    </source>
</evidence>
<keyword evidence="11" id="KW-0472">Membrane</keyword>
<keyword evidence="10" id="KW-0902">Two-component regulatory system</keyword>
<evidence type="ECO:0000256" key="6">
    <source>
        <dbReference type="ARBA" id="ARBA00022679"/>
    </source>
</evidence>
<dbReference type="Gene3D" id="1.10.287.130">
    <property type="match status" value="1"/>
</dbReference>
<dbReference type="InterPro" id="IPR013655">
    <property type="entry name" value="PAS_fold_3"/>
</dbReference>
<evidence type="ECO:0000256" key="11">
    <source>
        <dbReference type="ARBA" id="ARBA00023136"/>
    </source>
</evidence>
<evidence type="ECO:0000256" key="1">
    <source>
        <dbReference type="ARBA" id="ARBA00000085"/>
    </source>
</evidence>
<evidence type="ECO:0000259" key="17">
    <source>
        <dbReference type="PROSITE" id="PS50110"/>
    </source>
</evidence>
<dbReference type="InterPro" id="IPR003661">
    <property type="entry name" value="HisK_dim/P_dom"/>
</dbReference>
<feature type="domain" description="Response regulatory" evidence="17">
    <location>
        <begin position="544"/>
        <end position="666"/>
    </location>
</feature>
<evidence type="ECO:0000313" key="20">
    <source>
        <dbReference type="EMBL" id="OBJ83141.1"/>
    </source>
</evidence>
<evidence type="ECO:0000256" key="5">
    <source>
        <dbReference type="ARBA" id="ARBA00022553"/>
    </source>
</evidence>
<keyword evidence="5 14" id="KW-0597">Phosphoprotein</keyword>
<dbReference type="InterPro" id="IPR036890">
    <property type="entry name" value="HATPase_C_sf"/>
</dbReference>
<dbReference type="PANTHER" id="PTHR45339:SF1">
    <property type="entry name" value="HYBRID SIGNAL TRANSDUCTION HISTIDINE KINASE J"/>
    <property type="match status" value="1"/>
</dbReference>
<dbReference type="Gene3D" id="3.40.50.2300">
    <property type="match status" value="2"/>
</dbReference>
<dbReference type="NCBIfam" id="TIGR00229">
    <property type="entry name" value="sensory_box"/>
    <property type="match status" value="2"/>
</dbReference>
<dbReference type="SMART" id="SM00091">
    <property type="entry name" value="PAS"/>
    <property type="match status" value="1"/>
</dbReference>
<dbReference type="SMART" id="SM00448">
    <property type="entry name" value="REC"/>
    <property type="match status" value="2"/>
</dbReference>
<evidence type="ECO:0000256" key="10">
    <source>
        <dbReference type="ARBA" id="ARBA00023012"/>
    </source>
</evidence>
<keyword evidence="6" id="KW-0808">Transferase</keyword>
<dbReference type="FunFam" id="1.10.287.130:FF:000038">
    <property type="entry name" value="Sensory transduction histidine kinase"/>
    <property type="match status" value="1"/>
</dbReference>
<dbReference type="Pfam" id="PF13426">
    <property type="entry name" value="PAS_9"/>
    <property type="match status" value="1"/>
</dbReference>
<evidence type="ECO:0000256" key="13">
    <source>
        <dbReference type="ARBA" id="ARBA00074306"/>
    </source>
</evidence>
<dbReference type="InterPro" id="IPR003594">
    <property type="entry name" value="HATPase_dom"/>
</dbReference>
<evidence type="ECO:0000256" key="7">
    <source>
        <dbReference type="ARBA" id="ARBA00022741"/>
    </source>
</evidence>
<evidence type="ECO:0000259" key="19">
    <source>
        <dbReference type="PROSITE" id="PS50113"/>
    </source>
</evidence>
<evidence type="ECO:0000256" key="14">
    <source>
        <dbReference type="PROSITE-ProRule" id="PRU00169"/>
    </source>
</evidence>
<feature type="modified residue" description="4-aspartylphosphate" evidence="14">
    <location>
        <position position="740"/>
    </location>
</feature>
<dbReference type="PROSITE" id="PS50113">
    <property type="entry name" value="PAC"/>
    <property type="match status" value="2"/>
</dbReference>
<dbReference type="Proteomes" id="UP000093925">
    <property type="component" value="Unassembled WGS sequence"/>
</dbReference>
<keyword evidence="12" id="KW-0131">Cell cycle</keyword>
<dbReference type="EC" id="2.7.13.3" evidence="4"/>
<dbReference type="SUPFAM" id="SSF55874">
    <property type="entry name" value="ATPase domain of HSP90 chaperone/DNA topoisomerase II/histidine kinase"/>
    <property type="match status" value="1"/>
</dbReference>
<comment type="similarity">
    <text evidence="3">In the N-terminal section; belongs to the phytochrome family.</text>
</comment>
<feature type="modified residue" description="4-aspartylphosphate" evidence="14">
    <location>
        <position position="598"/>
    </location>
</feature>
<organism evidence="20 21">
    <name type="scientific">Mycobacterium asiaticum</name>
    <dbReference type="NCBI Taxonomy" id="1790"/>
    <lineage>
        <taxon>Bacteria</taxon>
        <taxon>Bacillati</taxon>
        <taxon>Actinomycetota</taxon>
        <taxon>Actinomycetes</taxon>
        <taxon>Mycobacteriales</taxon>
        <taxon>Mycobacteriaceae</taxon>
        <taxon>Mycobacterium</taxon>
    </lineage>
</organism>
<dbReference type="GO" id="GO:0000155">
    <property type="term" value="F:phosphorelay sensor kinase activity"/>
    <property type="evidence" value="ECO:0007669"/>
    <property type="project" value="InterPro"/>
</dbReference>
<dbReference type="GO" id="GO:0005524">
    <property type="term" value="F:ATP binding"/>
    <property type="evidence" value="ECO:0007669"/>
    <property type="project" value="UniProtKB-KW"/>
</dbReference>
<dbReference type="Pfam" id="PF00072">
    <property type="entry name" value="Response_reg"/>
    <property type="match status" value="2"/>
</dbReference>
<gene>
    <name evidence="20" type="ORF">A5640_18820</name>
</gene>
<dbReference type="InterPro" id="IPR004358">
    <property type="entry name" value="Sig_transdc_His_kin-like_C"/>
</dbReference>
<dbReference type="PRINTS" id="PR00344">
    <property type="entry name" value="BCTRLSENSOR"/>
</dbReference>
<dbReference type="Pfam" id="PF08447">
    <property type="entry name" value="PAS_3"/>
    <property type="match status" value="1"/>
</dbReference>
<dbReference type="InterPro" id="IPR001789">
    <property type="entry name" value="Sig_transdc_resp-reg_receiver"/>
</dbReference>
<keyword evidence="8" id="KW-0418">Kinase</keyword>
<feature type="domain" description="PAC" evidence="19">
    <location>
        <begin position="234"/>
        <end position="287"/>
    </location>
</feature>
<dbReference type="CDD" id="cd16922">
    <property type="entry name" value="HATPase_EvgS-ArcB-TorS-like"/>
    <property type="match status" value="1"/>
</dbReference>
<dbReference type="Gene3D" id="3.30.565.10">
    <property type="entry name" value="Histidine kinase-like ATPase, C-terminal domain"/>
    <property type="match status" value="1"/>
</dbReference>
<evidence type="ECO:0000256" key="3">
    <source>
        <dbReference type="ARBA" id="ARBA00006402"/>
    </source>
</evidence>
<dbReference type="InterPro" id="IPR036097">
    <property type="entry name" value="HisK_dim/P_sf"/>
</dbReference>
<dbReference type="CDD" id="cd00130">
    <property type="entry name" value="PAS"/>
    <property type="match status" value="2"/>
</dbReference>
<accession>A0A1A3KGM4</accession>
<dbReference type="InterPro" id="IPR000014">
    <property type="entry name" value="PAS"/>
</dbReference>
<feature type="domain" description="Histidine kinase" evidence="16">
    <location>
        <begin position="305"/>
        <end position="526"/>
    </location>
</feature>
<name>A0A1A3KGM4_MYCAS</name>
<evidence type="ECO:0000256" key="15">
    <source>
        <dbReference type="SAM" id="MobiDB-lite"/>
    </source>
</evidence>
<sequence>MEEPSAAGGAWGRPRQEGARLATHHEAIFDGAPDAMLTVTEDGTIRSANRAVLDLFGYEPTELLGSKIEMLVPHRIRGVHPGLRKSFLDGGVNRRMGAISQRAALRAVRKDGSEVPVDISLAIVHPGGERLVLAAVRDVTQDLELRAQLDRSHFLADTALKLSHSGHWHIDFADPDHYYASQRVQEILGETGDERGRLRLTDQWRARIVAVDPAAAEATCEQLQGTIKGRYPAYDATYPYRRPSDGHVIWVRALATLVRDQAGQPQQMYGVVQDITEMKTLQAELETARDAAEVAAQAKADFLANMSHEIRTPMNAIIGLSHLALLTDLDRQQRDYVQKIEGSGKHLLGIINDILDFSKIEAGKLTVETVDFHVDRLLENVAALVTDKATKKGLELTFDVDPRMPRALRGDPLRISQIVINYANNAVKFTERGEIVIRVRVEEETADDLRVRFEVRDTGLGLTPEQQALLFQSFQQADASTSRKYGGTGLGLAISKRLAELMGGAVGVESELGRGSTFWFTVPLRRGAVTEQLLQPSPDLRDRRALVVDDSATAREVLAGMLSYMTFRVDTVTRGEDALDRVAAADRSGEPYDVVFLDWSMPGGIDGIETARRMAALPLNAQPRRVMVTAYGHAEVIQEAGVAGIQATLVKPVSPSLLFDTVINTFGATSARESAVDPTGLPDLAPLQGLQVLLVEDNELNQLVATELLKNAGLEVDVAENGQIAVERVGRRRYDLVLMDMQMPVMDGEEATRRIRQQFPISQLAILAMTANAMAGDRERCLAAGMNDHIAKPIEPSDLFGKLLRWRPQGGAGPVFGGPRGGRRPGGGARNRHPRGHRWSRREGRHRPHDERPFHVRTPASQVRLGQFRGDGGDHHGAAGPRRAGRRPALGALAQGVRRRGGRRRGPGEGRGAGVRDQATGKRGRASRGQRAAGGGVSAAGRGSASGPAAPERRSWGIAGERAGRDHSGAGVQRRVGRAGTSHAGPAPAECRRASPRR</sequence>
<dbReference type="PROSITE" id="PS50109">
    <property type="entry name" value="HIS_KIN"/>
    <property type="match status" value="1"/>
</dbReference>
<dbReference type="Pfam" id="PF00512">
    <property type="entry name" value="HisKA"/>
    <property type="match status" value="1"/>
</dbReference>
<evidence type="ECO:0000256" key="9">
    <source>
        <dbReference type="ARBA" id="ARBA00022840"/>
    </source>
</evidence>
<reference evidence="20 21" key="1">
    <citation type="submission" date="2016-06" db="EMBL/GenBank/DDBJ databases">
        <authorList>
            <person name="Kjaerup R.B."/>
            <person name="Dalgaard T.S."/>
            <person name="Juul-Madsen H.R."/>
        </authorList>
    </citation>
    <scope>NUCLEOTIDE SEQUENCE [LARGE SCALE GENOMIC DNA]</scope>
    <source>
        <strain evidence="20 21">1276495.2</strain>
    </source>
</reference>
<feature type="domain" description="Response regulatory" evidence="17">
    <location>
        <begin position="691"/>
        <end position="807"/>
    </location>
</feature>
<keyword evidence="9" id="KW-0067">ATP-binding</keyword>
<dbReference type="SUPFAM" id="SSF52172">
    <property type="entry name" value="CheY-like"/>
    <property type="match status" value="2"/>
</dbReference>
<feature type="compositionally biased region" description="Basic residues" evidence="15">
    <location>
        <begin position="830"/>
        <end position="847"/>
    </location>
</feature>